<sequence>MLLTRASEYALLSLALIGESGEPKDVDTLSKQLDISKSFLAKILQNLAKRGILISYKGAKGGFALNKRFDEISIMEVIEAAEGKSPSVFECSPARECCPSDRAGSCIIWPFLNRLQNKIDGFLENLTLKDILDT</sequence>
<proteinExistence type="predicted"/>
<dbReference type="InterPro" id="IPR036388">
    <property type="entry name" value="WH-like_DNA-bd_sf"/>
</dbReference>
<dbReference type="PANTHER" id="PTHR33221">
    <property type="entry name" value="WINGED HELIX-TURN-HELIX TRANSCRIPTIONAL REGULATOR, RRF2 FAMILY"/>
    <property type="match status" value="1"/>
</dbReference>
<dbReference type="NCBIfam" id="TIGR00738">
    <property type="entry name" value="rrf2_super"/>
    <property type="match status" value="1"/>
</dbReference>
<dbReference type="PANTHER" id="PTHR33221:SF15">
    <property type="entry name" value="HTH-TYPE TRANSCRIPTIONAL REGULATOR YWGB-RELATED"/>
    <property type="match status" value="1"/>
</dbReference>
<gene>
    <name evidence="1" type="ORF">HCR_05530</name>
</gene>
<dbReference type="EMBL" id="AP027370">
    <property type="protein sequence ID" value="BDY12241.1"/>
    <property type="molecule type" value="Genomic_DNA"/>
</dbReference>
<dbReference type="InterPro" id="IPR036390">
    <property type="entry name" value="WH_DNA-bd_sf"/>
</dbReference>
<dbReference type="PROSITE" id="PS01332">
    <property type="entry name" value="HTH_RRF2_1"/>
    <property type="match status" value="1"/>
</dbReference>
<dbReference type="RefSeq" id="WP_286337443.1">
    <property type="nucleotide sequence ID" value="NZ_AP027370.1"/>
</dbReference>
<keyword evidence="2" id="KW-1185">Reference proteome</keyword>
<evidence type="ECO:0000313" key="2">
    <source>
        <dbReference type="Proteomes" id="UP001321445"/>
    </source>
</evidence>
<organism evidence="1 2">
    <name type="scientific">Hydrogenimonas cancrithermarum</name>
    <dbReference type="NCBI Taxonomy" id="2993563"/>
    <lineage>
        <taxon>Bacteria</taxon>
        <taxon>Pseudomonadati</taxon>
        <taxon>Campylobacterota</taxon>
        <taxon>Epsilonproteobacteria</taxon>
        <taxon>Campylobacterales</taxon>
        <taxon>Hydrogenimonadaceae</taxon>
        <taxon>Hydrogenimonas</taxon>
    </lineage>
</organism>
<reference evidence="1 2" key="1">
    <citation type="submission" date="2023-03" db="EMBL/GenBank/DDBJ databases">
        <title>Description of Hydrogenimonas sp. ISO32.</title>
        <authorList>
            <person name="Mino S."/>
            <person name="Fukazawa S."/>
            <person name="Sawabe T."/>
        </authorList>
    </citation>
    <scope>NUCLEOTIDE SEQUENCE [LARGE SCALE GENOMIC DNA]</scope>
    <source>
        <strain evidence="1 2">ISO32</strain>
    </source>
</reference>
<protein>
    <submittedName>
        <fullName evidence="1">Transcriptional regulator</fullName>
    </submittedName>
</protein>
<name>A0ABN6WTQ7_9BACT</name>
<dbReference type="InterPro" id="IPR030489">
    <property type="entry name" value="TR_Rrf2-type_CS"/>
</dbReference>
<evidence type="ECO:0000313" key="1">
    <source>
        <dbReference type="EMBL" id="BDY12241.1"/>
    </source>
</evidence>
<dbReference type="Gene3D" id="1.10.10.10">
    <property type="entry name" value="Winged helix-like DNA-binding domain superfamily/Winged helix DNA-binding domain"/>
    <property type="match status" value="1"/>
</dbReference>
<dbReference type="Proteomes" id="UP001321445">
    <property type="component" value="Chromosome"/>
</dbReference>
<dbReference type="PROSITE" id="PS51197">
    <property type="entry name" value="HTH_RRF2_2"/>
    <property type="match status" value="1"/>
</dbReference>
<accession>A0ABN6WTQ7</accession>
<dbReference type="InterPro" id="IPR000944">
    <property type="entry name" value="Tscrpt_reg_Rrf2"/>
</dbReference>
<dbReference type="Pfam" id="PF02082">
    <property type="entry name" value="Rrf2"/>
    <property type="match status" value="1"/>
</dbReference>
<dbReference type="SUPFAM" id="SSF46785">
    <property type="entry name" value="Winged helix' DNA-binding domain"/>
    <property type="match status" value="1"/>
</dbReference>